<dbReference type="GO" id="GO:0004535">
    <property type="term" value="F:poly(A)-specific ribonuclease activity"/>
    <property type="evidence" value="ECO:0007669"/>
    <property type="project" value="UniProtKB-ARBA"/>
</dbReference>
<reference evidence="4" key="1">
    <citation type="submission" date="2025-08" db="UniProtKB">
        <authorList>
            <consortium name="RefSeq"/>
        </authorList>
    </citation>
    <scope>IDENTIFICATION</scope>
    <source>
        <tissue evidence="4">Thorax and Abdomen</tissue>
    </source>
</reference>
<evidence type="ECO:0000259" key="1">
    <source>
        <dbReference type="Pfam" id="PF03372"/>
    </source>
</evidence>
<dbReference type="InterPro" id="IPR048821">
    <property type="entry name" value="PDE12-like_N"/>
</dbReference>
<feature type="domain" description="2',5'-phosphodiesterase 12-like N-terminal" evidence="2">
    <location>
        <begin position="167"/>
        <end position="261"/>
    </location>
</feature>
<dbReference type="PANTHER" id="PTHR12121">
    <property type="entry name" value="CARBON CATABOLITE REPRESSOR PROTEIN 4"/>
    <property type="match status" value="1"/>
</dbReference>
<evidence type="ECO:0000313" key="3">
    <source>
        <dbReference type="Proteomes" id="UP000829291"/>
    </source>
</evidence>
<dbReference type="GO" id="GO:0005759">
    <property type="term" value="C:mitochondrial matrix"/>
    <property type="evidence" value="ECO:0007669"/>
    <property type="project" value="UniProtKB-SubCell"/>
</dbReference>
<sequence>MSYARLQYYLSKGTFLTCKVTNSCFPKILFRSKHQEKKLILKMNEAFVRYDEGTDNFDVTFRYVNAEYNVNKQFNFNRKSDSTVSNFLSRVDANVSKVLSAKKKKKKRKSKGEVLEDDLPVAECKSALLSHGLPIEGDAPCRSVFTPNADVSLVLLGSVYSVKYNAPWVSNIALPKCILASFPTYPSKFETYHTSQVESAFTWYRNNKSKPNANDWQEAAQGFVYTPKVEEIGCLLKLQCVPKKADQIGPTVEVTSPSTIEAGPGYCPFETRHLFTRTKLSGNCFRIVSYNILADLYTDSSYSREELFPYCPPYALDIDYRKYLILKELIGYNSDIICLQEVDSKIFQHDLLPTLSTLDYNGVFNRKGGTVSEGLSTFFNIHRFQKLNFESAVLSQNVDLPGFDQTWKSITNEKFKERFLCRSTAVQATTLLSLDNLSEILVVGNTHLYFHPDADHIRLLQGYYALHYVRNVANEVQKKFPDHNVSIVLCGDFNSVPECGIYQLMCKKQVPEDCKDWNSNPEEAVHSVSLSHDMSFASACGTPEYTNFTKGFADCLDYIYYQTDRLQVEQVIPMPSTEELTEYTALPSVVFPSDHISICADLKWNITR</sequence>
<organism evidence="4">
    <name type="scientific">Neodiprion lecontei</name>
    <name type="common">Redheaded pine sawfly</name>
    <dbReference type="NCBI Taxonomy" id="441921"/>
    <lineage>
        <taxon>Eukaryota</taxon>
        <taxon>Metazoa</taxon>
        <taxon>Ecdysozoa</taxon>
        <taxon>Arthropoda</taxon>
        <taxon>Hexapoda</taxon>
        <taxon>Insecta</taxon>
        <taxon>Pterygota</taxon>
        <taxon>Neoptera</taxon>
        <taxon>Endopterygota</taxon>
        <taxon>Hymenoptera</taxon>
        <taxon>Tenthredinoidea</taxon>
        <taxon>Diprionidae</taxon>
        <taxon>Diprioninae</taxon>
        <taxon>Neodiprion</taxon>
    </lineage>
</organism>
<dbReference type="KEGG" id="nlo:107217827"/>
<dbReference type="SUPFAM" id="SSF56219">
    <property type="entry name" value="DNase I-like"/>
    <property type="match status" value="1"/>
</dbReference>
<name>A0A6J0B9U8_NEOLC</name>
<dbReference type="GO" id="GO:0006397">
    <property type="term" value="P:mRNA processing"/>
    <property type="evidence" value="ECO:0007669"/>
    <property type="project" value="UniProtKB-KW"/>
</dbReference>
<protein>
    <submittedName>
        <fullName evidence="4">2',5'-phosphodiesterase 12</fullName>
    </submittedName>
</protein>
<dbReference type="PANTHER" id="PTHR12121:SF37">
    <property type="entry name" value="2',5'-PHOSPHODIESTERASE 12"/>
    <property type="match status" value="1"/>
</dbReference>
<dbReference type="OrthoDB" id="412787at2759"/>
<keyword evidence="3" id="KW-1185">Reference proteome</keyword>
<feature type="domain" description="Endonuclease/exonuclease/phosphatase" evidence="1">
    <location>
        <begin position="290"/>
        <end position="595"/>
    </location>
</feature>
<proteinExistence type="predicted"/>
<dbReference type="InParanoid" id="A0A6J0B9U8"/>
<dbReference type="Pfam" id="PF03372">
    <property type="entry name" value="Exo_endo_phos"/>
    <property type="match status" value="1"/>
</dbReference>
<dbReference type="Gene3D" id="3.60.10.10">
    <property type="entry name" value="Endonuclease/exonuclease/phosphatase"/>
    <property type="match status" value="1"/>
</dbReference>
<evidence type="ECO:0000313" key="4">
    <source>
        <dbReference type="RefSeq" id="XP_015510986.2"/>
    </source>
</evidence>
<dbReference type="GO" id="GO:0000288">
    <property type="term" value="P:nuclear-transcribed mRNA catabolic process, deadenylation-dependent decay"/>
    <property type="evidence" value="ECO:0007669"/>
    <property type="project" value="TreeGrafter"/>
</dbReference>
<dbReference type="FunCoup" id="A0A6J0B9U8">
    <property type="interactions" value="2379"/>
</dbReference>
<dbReference type="InterPro" id="IPR050410">
    <property type="entry name" value="CCR4/nocturin_mRNA_transcr"/>
</dbReference>
<dbReference type="InterPro" id="IPR036691">
    <property type="entry name" value="Endo/exonu/phosph_ase_sf"/>
</dbReference>
<dbReference type="InterPro" id="IPR005135">
    <property type="entry name" value="Endo/exonuclease/phosphatase"/>
</dbReference>
<dbReference type="GeneID" id="107217827"/>
<evidence type="ECO:0000259" key="2">
    <source>
        <dbReference type="Pfam" id="PF21171"/>
    </source>
</evidence>
<dbReference type="RefSeq" id="XP_015510986.2">
    <property type="nucleotide sequence ID" value="XM_015655500.2"/>
</dbReference>
<dbReference type="Proteomes" id="UP000829291">
    <property type="component" value="Chromosome 2"/>
</dbReference>
<dbReference type="AlphaFoldDB" id="A0A6J0B9U8"/>
<gene>
    <name evidence="4" type="primary">LOC107217827</name>
</gene>
<dbReference type="Pfam" id="PF21171">
    <property type="entry name" value="PDE12-like_N"/>
    <property type="match status" value="1"/>
</dbReference>
<dbReference type="GO" id="GO:0046872">
    <property type="term" value="F:metal ion binding"/>
    <property type="evidence" value="ECO:0007669"/>
    <property type="project" value="UniProtKB-KW"/>
</dbReference>
<accession>A0A6J0B9U8</accession>